<dbReference type="InterPro" id="IPR000792">
    <property type="entry name" value="Tscrpt_reg_LuxR_C"/>
</dbReference>
<dbReference type="Proteomes" id="UP001549076">
    <property type="component" value="Unassembled WGS sequence"/>
</dbReference>
<name>A0ABV2MY08_9HYPH</name>
<dbReference type="CDD" id="cd06170">
    <property type="entry name" value="LuxR_C_like"/>
    <property type="match status" value="1"/>
</dbReference>
<feature type="domain" description="HTH luxR-type" evidence="5">
    <location>
        <begin position="185"/>
        <end position="250"/>
    </location>
</feature>
<dbReference type="Gene3D" id="3.30.450.80">
    <property type="entry name" value="Transcription factor LuxR-like, autoinducer-binding domain"/>
    <property type="match status" value="1"/>
</dbReference>
<comment type="caution">
    <text evidence="6">The sequence shown here is derived from an EMBL/GenBank/DDBJ whole genome shotgun (WGS) entry which is preliminary data.</text>
</comment>
<reference evidence="6 7" key="1">
    <citation type="submission" date="2024-06" db="EMBL/GenBank/DDBJ databases">
        <title>Genomic Encyclopedia of Type Strains, Phase IV (KMG-IV): sequencing the most valuable type-strain genomes for metagenomic binning, comparative biology and taxonomic classification.</title>
        <authorList>
            <person name="Goeker M."/>
        </authorList>
    </citation>
    <scope>NUCLEOTIDE SEQUENCE [LARGE SCALE GENOMIC DNA]</scope>
    <source>
        <strain evidence="6 7">DSM 27865</strain>
    </source>
</reference>
<keyword evidence="7" id="KW-1185">Reference proteome</keyword>
<organism evidence="6 7">
    <name type="scientific">Aquamicrobium terrae</name>
    <dbReference type="NCBI Taxonomy" id="1324945"/>
    <lineage>
        <taxon>Bacteria</taxon>
        <taxon>Pseudomonadati</taxon>
        <taxon>Pseudomonadota</taxon>
        <taxon>Alphaproteobacteria</taxon>
        <taxon>Hyphomicrobiales</taxon>
        <taxon>Phyllobacteriaceae</taxon>
        <taxon>Aquamicrobium</taxon>
    </lineage>
</organism>
<protein>
    <submittedName>
        <fullName evidence="6">DNA-binding CsgD family transcriptional regulator</fullName>
    </submittedName>
</protein>
<evidence type="ECO:0000256" key="3">
    <source>
        <dbReference type="ARBA" id="ARBA00023163"/>
    </source>
</evidence>
<gene>
    <name evidence="6" type="ORF">ABID37_001882</name>
</gene>
<evidence type="ECO:0000256" key="2">
    <source>
        <dbReference type="ARBA" id="ARBA00023125"/>
    </source>
</evidence>
<dbReference type="PRINTS" id="PR00038">
    <property type="entry name" value="HTHLUXR"/>
</dbReference>
<keyword evidence="1" id="KW-0805">Transcription regulation</keyword>
<dbReference type="InterPro" id="IPR036388">
    <property type="entry name" value="WH-like_DNA-bd_sf"/>
</dbReference>
<proteinExistence type="predicted"/>
<keyword evidence="3" id="KW-0804">Transcription</keyword>
<dbReference type="EMBL" id="JBEPML010000005">
    <property type="protein sequence ID" value="MET3791674.1"/>
    <property type="molecule type" value="Genomic_DNA"/>
</dbReference>
<dbReference type="PANTHER" id="PTHR44688:SF16">
    <property type="entry name" value="DNA-BINDING TRANSCRIPTIONAL ACTIVATOR DEVR_DOSR"/>
    <property type="match status" value="1"/>
</dbReference>
<evidence type="ECO:0000313" key="6">
    <source>
        <dbReference type="EMBL" id="MET3791674.1"/>
    </source>
</evidence>
<dbReference type="InterPro" id="IPR036693">
    <property type="entry name" value="TF_LuxR_autoind-bd_dom_sf"/>
</dbReference>
<dbReference type="PANTHER" id="PTHR44688">
    <property type="entry name" value="DNA-BINDING TRANSCRIPTIONAL ACTIVATOR DEVR_DOSR"/>
    <property type="match status" value="1"/>
</dbReference>
<dbReference type="SMART" id="SM00421">
    <property type="entry name" value="HTH_LUXR"/>
    <property type="match status" value="1"/>
</dbReference>
<sequence>MIHAAVNQHAGTPLNDQPGPFGAFGPQGGSHALTFADAVRRCRWIALDINADSFALLLLPSVQEGARLVPCLDSDYPAVGFSKKIATDDEQVVRHVRASTEPLWWSAGEDTPAATALGSLSWTRRISPLAEGTCGIAFPVHAERNQCGLAVFAGERITLAQDMLYDIHGRCFSLFAALTRLRPGHAGPARAMTRRELECLKLTANGYTSEEIARLLKLSVHTTNQYLTQSVQKLNAVSRTQAVAKALRLGLIE</sequence>
<evidence type="ECO:0000313" key="7">
    <source>
        <dbReference type="Proteomes" id="UP001549076"/>
    </source>
</evidence>
<feature type="region of interest" description="Disordered" evidence="4">
    <location>
        <begin position="1"/>
        <end position="23"/>
    </location>
</feature>
<dbReference type="Pfam" id="PF00196">
    <property type="entry name" value="GerE"/>
    <property type="match status" value="1"/>
</dbReference>
<evidence type="ECO:0000256" key="1">
    <source>
        <dbReference type="ARBA" id="ARBA00023015"/>
    </source>
</evidence>
<accession>A0ABV2MY08</accession>
<dbReference type="InterPro" id="IPR016032">
    <property type="entry name" value="Sig_transdc_resp-reg_C-effctor"/>
</dbReference>
<dbReference type="Gene3D" id="1.10.10.10">
    <property type="entry name" value="Winged helix-like DNA-binding domain superfamily/Winged helix DNA-binding domain"/>
    <property type="match status" value="1"/>
</dbReference>
<dbReference type="GO" id="GO:0003677">
    <property type="term" value="F:DNA binding"/>
    <property type="evidence" value="ECO:0007669"/>
    <property type="project" value="UniProtKB-KW"/>
</dbReference>
<dbReference type="SUPFAM" id="SSF46894">
    <property type="entry name" value="C-terminal effector domain of the bipartite response regulators"/>
    <property type="match status" value="1"/>
</dbReference>
<evidence type="ECO:0000256" key="4">
    <source>
        <dbReference type="SAM" id="MobiDB-lite"/>
    </source>
</evidence>
<dbReference type="PROSITE" id="PS50043">
    <property type="entry name" value="HTH_LUXR_2"/>
    <property type="match status" value="1"/>
</dbReference>
<keyword evidence="2 6" id="KW-0238">DNA-binding</keyword>
<evidence type="ECO:0000259" key="5">
    <source>
        <dbReference type="PROSITE" id="PS50043"/>
    </source>
</evidence>
<dbReference type="RefSeq" id="WP_354193999.1">
    <property type="nucleotide sequence ID" value="NZ_JBEPML010000005.1"/>
</dbReference>